<dbReference type="STRING" id="1120980.GCA_000745955_00559"/>
<dbReference type="RefSeq" id="WP_034291456.1">
    <property type="nucleotide sequence ID" value="NZ_CP091519.2"/>
</dbReference>
<keyword evidence="2" id="KW-0812">Transmembrane</keyword>
<protein>
    <submittedName>
        <fullName evidence="3">Uncharacterized protein</fullName>
    </submittedName>
</protein>
<proteinExistence type="predicted"/>
<keyword evidence="2" id="KW-0472">Membrane</keyword>
<accession>A0A376BUQ4</accession>
<sequence>MNPQQFLTIEWAFGLVVSIAITALWRYVNSQAEMDKELARDIKHLTAKLHEVEKGYQSKDDARHENEEIKRLLKEIKDDVKEVSNKINQKADKSCP</sequence>
<dbReference type="AlphaFoldDB" id="A0A376BUQ4"/>
<keyword evidence="2" id="KW-1133">Transmembrane helix</keyword>
<organism evidence="3 4">
    <name type="scientific">Alysiella crassa</name>
    <dbReference type="NCBI Taxonomy" id="153491"/>
    <lineage>
        <taxon>Bacteria</taxon>
        <taxon>Pseudomonadati</taxon>
        <taxon>Pseudomonadota</taxon>
        <taxon>Betaproteobacteria</taxon>
        <taxon>Neisseriales</taxon>
        <taxon>Neisseriaceae</taxon>
        <taxon>Alysiella</taxon>
    </lineage>
</organism>
<evidence type="ECO:0000256" key="2">
    <source>
        <dbReference type="SAM" id="Phobius"/>
    </source>
</evidence>
<dbReference type="OrthoDB" id="9886760at2"/>
<feature type="coiled-coil region" evidence="1">
    <location>
        <begin position="59"/>
        <end position="93"/>
    </location>
</feature>
<evidence type="ECO:0000313" key="3">
    <source>
        <dbReference type="EMBL" id="SSY80649.1"/>
    </source>
</evidence>
<keyword evidence="4" id="KW-1185">Reference proteome</keyword>
<dbReference type="Proteomes" id="UP000254209">
    <property type="component" value="Unassembled WGS sequence"/>
</dbReference>
<keyword evidence="1" id="KW-0175">Coiled coil</keyword>
<evidence type="ECO:0000256" key="1">
    <source>
        <dbReference type="SAM" id="Coils"/>
    </source>
</evidence>
<gene>
    <name evidence="3" type="ORF">NCTC10283_02209</name>
</gene>
<evidence type="ECO:0000313" key="4">
    <source>
        <dbReference type="Proteomes" id="UP000254209"/>
    </source>
</evidence>
<reference evidence="3 4" key="1">
    <citation type="submission" date="2018-06" db="EMBL/GenBank/DDBJ databases">
        <authorList>
            <consortium name="Pathogen Informatics"/>
            <person name="Doyle S."/>
        </authorList>
    </citation>
    <scope>NUCLEOTIDE SEQUENCE [LARGE SCALE GENOMIC DNA]</scope>
    <source>
        <strain evidence="3 4">NCTC10283</strain>
    </source>
</reference>
<feature type="transmembrane region" description="Helical" evidence="2">
    <location>
        <begin position="6"/>
        <end position="28"/>
    </location>
</feature>
<dbReference type="EMBL" id="UFSO01000003">
    <property type="protein sequence ID" value="SSY80649.1"/>
    <property type="molecule type" value="Genomic_DNA"/>
</dbReference>
<name>A0A376BUQ4_9NEIS</name>